<evidence type="ECO:0000313" key="2">
    <source>
        <dbReference type="Proteomes" id="UP001348817"/>
    </source>
</evidence>
<dbReference type="SUPFAM" id="SSF69304">
    <property type="entry name" value="Tricorn protease N-terminal domain"/>
    <property type="match status" value="1"/>
</dbReference>
<gene>
    <name evidence="1" type="ORF">FUAX_04330</name>
</gene>
<dbReference type="EMBL" id="AP025314">
    <property type="protein sequence ID" value="BDD08001.1"/>
    <property type="molecule type" value="Genomic_DNA"/>
</dbReference>
<sequence length="415" mass="48002">MKYNAIERRVANLLHSLPWLKGYIKAIYQRVAFVFYRSGVKIDLGVSYKISSFDFGYSGETFFGYYDKCVENSEGVFVLMHGTTNSTLKIPSSRHNIDIILLDKKSNREIFRDTSSAYNWQQGSKLQWIDNNRFIYNIFHEGQYKSKIVDSSTLEVCVVDYPIYDVKDNIGLSLNFGILNKLRPDYGYRNINTSNSSVDYKNDGIFSVDLVTNQRRLLISIEHCISIYPVKSMDSADHKFNHIMISPKGDKFMFLHRWINKGKKFDRLLVSDIEGFDIKILADSEMVSHCFWKDNDTIIGYLRSGIYGDTYHSINTLTGELKQISEKISSFGDGHPSIFNGKMVFDTYPNKARMKELYIYDFLNDSLTKVGGFFESFKYSGETRCDLHPRWSSDGKSIYIDSVHEANRGLYRIDL</sequence>
<reference evidence="1 2" key="1">
    <citation type="submission" date="2021-12" db="EMBL/GenBank/DDBJ databases">
        <title>Genome sequencing of bacteria with rrn-lacking chromosome and rrn-plasmid.</title>
        <authorList>
            <person name="Anda M."/>
            <person name="Iwasaki W."/>
        </authorList>
    </citation>
    <scope>NUCLEOTIDE SEQUENCE [LARGE SCALE GENOMIC DNA]</scope>
    <source>
        <strain evidence="1 2">DSM 100852</strain>
    </source>
</reference>
<evidence type="ECO:0008006" key="3">
    <source>
        <dbReference type="Google" id="ProtNLM"/>
    </source>
</evidence>
<proteinExistence type="predicted"/>
<dbReference type="Gene3D" id="2.130.10.10">
    <property type="entry name" value="YVTN repeat-like/Quinoprotein amine dehydrogenase"/>
    <property type="match status" value="1"/>
</dbReference>
<dbReference type="Proteomes" id="UP001348817">
    <property type="component" value="Chromosome"/>
</dbReference>
<keyword evidence="2" id="KW-1185">Reference proteome</keyword>
<dbReference type="InterPro" id="IPR015943">
    <property type="entry name" value="WD40/YVTN_repeat-like_dom_sf"/>
</dbReference>
<protein>
    <recommendedName>
        <fullName evidence="3">Glycosyl transferase</fullName>
    </recommendedName>
</protein>
<evidence type="ECO:0000313" key="1">
    <source>
        <dbReference type="EMBL" id="BDD08001.1"/>
    </source>
</evidence>
<dbReference type="AlphaFoldDB" id="A0AAU9C7E8"/>
<organism evidence="1 2">
    <name type="scientific">Fulvitalea axinellae</name>
    <dbReference type="NCBI Taxonomy" id="1182444"/>
    <lineage>
        <taxon>Bacteria</taxon>
        <taxon>Pseudomonadati</taxon>
        <taxon>Bacteroidota</taxon>
        <taxon>Cytophagia</taxon>
        <taxon>Cytophagales</taxon>
        <taxon>Persicobacteraceae</taxon>
        <taxon>Fulvitalea</taxon>
    </lineage>
</organism>
<name>A0AAU9C7E8_9BACT</name>
<accession>A0AAU9C7E8</accession>
<dbReference type="RefSeq" id="WP_338393291.1">
    <property type="nucleotide sequence ID" value="NZ_AP025314.1"/>
</dbReference>
<dbReference type="KEGG" id="fax:FUAX_04330"/>